<evidence type="ECO:0000259" key="5">
    <source>
        <dbReference type="PROSITE" id="PS51635"/>
    </source>
</evidence>
<evidence type="ECO:0000256" key="2">
    <source>
        <dbReference type="ARBA" id="ARBA00022963"/>
    </source>
</evidence>
<feature type="active site" description="Proton acceptor" evidence="4">
    <location>
        <position position="230"/>
    </location>
</feature>
<feature type="short sequence motif" description="DGA/G" evidence="4">
    <location>
        <begin position="230"/>
        <end position="232"/>
    </location>
</feature>
<sequence length="415" mass="44507">MAAVTLSGGGARAAAFGLGVLEELKATRFELQGRATTLLDEVNLISGVSGGSVLAAYYAAFGDEVFTRFGRDFLLVDFQTSLVRDILSPATLYHLTSPWWGRSDTLALRFDALFRGITFGELRARRPLTRLLVTATDLTTGAPFEFTPQQFAVICSDLDRVPLSVAVAASSAVPMLLSPVTLRNYAGTCPFAAPAADPAPADRNLSARLLQRIAESYRDAGERPYLHLVDGGLADNLGVRGLVDHTMAGGSLDKSFGTRPEGSVHQIVLVSVNSERDAGERIDRTDRVPGMVQVLDALVFGAGSRFAEETTAMVDDQARRLREQLHAARGRPGSPFAADAELHVITVSLRSLRDADLLRVPTAFQILPVQVNELQAAGRTALRDSPEFQRLRASLGSGAVDDCASPKCDRTATDP</sequence>
<dbReference type="AlphaFoldDB" id="A0A936YS70"/>
<feature type="active site" description="Nucleophile" evidence="4">
    <location>
        <position position="49"/>
    </location>
</feature>
<dbReference type="InterPro" id="IPR050301">
    <property type="entry name" value="NTE"/>
</dbReference>
<proteinExistence type="predicted"/>
<evidence type="ECO:0000313" key="6">
    <source>
        <dbReference type="EMBL" id="MBL0389603.1"/>
    </source>
</evidence>
<evidence type="ECO:0000256" key="3">
    <source>
        <dbReference type="ARBA" id="ARBA00023098"/>
    </source>
</evidence>
<evidence type="ECO:0000256" key="1">
    <source>
        <dbReference type="ARBA" id="ARBA00022801"/>
    </source>
</evidence>
<accession>A0A936YS70</accession>
<dbReference type="InterPro" id="IPR002641">
    <property type="entry name" value="PNPLA_dom"/>
</dbReference>
<comment type="caution">
    <text evidence="6">The sequence shown here is derived from an EMBL/GenBank/DDBJ whole genome shotgun (WGS) entry which is preliminary data.</text>
</comment>
<keyword evidence="2 4" id="KW-0442">Lipid degradation</keyword>
<dbReference type="PANTHER" id="PTHR14226:SF78">
    <property type="entry name" value="SLR0060 PROTEIN"/>
    <property type="match status" value="1"/>
</dbReference>
<dbReference type="EMBL" id="JAEQNE010000001">
    <property type="protein sequence ID" value="MBL0389603.1"/>
    <property type="molecule type" value="Genomic_DNA"/>
</dbReference>
<keyword evidence="1 4" id="KW-0378">Hydrolase</keyword>
<feature type="short sequence motif" description="GXSXG" evidence="4">
    <location>
        <begin position="47"/>
        <end position="51"/>
    </location>
</feature>
<name>A0A936YS70_9BURK</name>
<dbReference type="Gene3D" id="3.40.1090.10">
    <property type="entry name" value="Cytosolic phospholipase A2 catalytic domain"/>
    <property type="match status" value="2"/>
</dbReference>
<dbReference type="InterPro" id="IPR016035">
    <property type="entry name" value="Acyl_Trfase/lysoPLipase"/>
</dbReference>
<feature type="domain" description="PNPLA" evidence="5">
    <location>
        <begin position="5"/>
        <end position="243"/>
    </location>
</feature>
<keyword evidence="7" id="KW-1185">Reference proteome</keyword>
<dbReference type="PANTHER" id="PTHR14226">
    <property type="entry name" value="NEUROPATHY TARGET ESTERASE/SWISS CHEESE D.MELANOGASTER"/>
    <property type="match status" value="1"/>
</dbReference>
<gene>
    <name evidence="6" type="ORF">JJ685_00455</name>
</gene>
<protein>
    <submittedName>
        <fullName evidence="6">Patatin-like phospholipase family protein</fullName>
    </submittedName>
</protein>
<evidence type="ECO:0000256" key="4">
    <source>
        <dbReference type="PROSITE-ProRule" id="PRU01161"/>
    </source>
</evidence>
<dbReference type="SUPFAM" id="SSF52151">
    <property type="entry name" value="FabD/lysophospholipase-like"/>
    <property type="match status" value="1"/>
</dbReference>
<dbReference type="Pfam" id="PF01734">
    <property type="entry name" value="Patatin"/>
    <property type="match status" value="1"/>
</dbReference>
<keyword evidence="3 4" id="KW-0443">Lipid metabolism</keyword>
<dbReference type="GO" id="GO:0016042">
    <property type="term" value="P:lipid catabolic process"/>
    <property type="evidence" value="ECO:0007669"/>
    <property type="project" value="UniProtKB-UniRule"/>
</dbReference>
<dbReference type="GO" id="GO:0016787">
    <property type="term" value="F:hydrolase activity"/>
    <property type="evidence" value="ECO:0007669"/>
    <property type="project" value="UniProtKB-UniRule"/>
</dbReference>
<dbReference type="Proteomes" id="UP000599109">
    <property type="component" value="Unassembled WGS sequence"/>
</dbReference>
<organism evidence="6 7">
    <name type="scientific">Ramlibacter monticola</name>
    <dbReference type="NCBI Taxonomy" id="1926872"/>
    <lineage>
        <taxon>Bacteria</taxon>
        <taxon>Pseudomonadati</taxon>
        <taxon>Pseudomonadota</taxon>
        <taxon>Betaproteobacteria</taxon>
        <taxon>Burkholderiales</taxon>
        <taxon>Comamonadaceae</taxon>
        <taxon>Ramlibacter</taxon>
    </lineage>
</organism>
<comment type="caution">
    <text evidence="4">Lacks conserved residue(s) required for the propagation of feature annotation.</text>
</comment>
<evidence type="ECO:0000313" key="7">
    <source>
        <dbReference type="Proteomes" id="UP000599109"/>
    </source>
</evidence>
<dbReference type="PROSITE" id="PS51635">
    <property type="entry name" value="PNPLA"/>
    <property type="match status" value="1"/>
</dbReference>
<reference evidence="6 7" key="1">
    <citation type="journal article" date="2017" name="Int. J. Syst. Evol. Microbiol.">
        <title>Ramlibacter monticola sp. nov., isolated from forest soil.</title>
        <authorList>
            <person name="Chaudhary D.K."/>
            <person name="Kim J."/>
        </authorList>
    </citation>
    <scope>NUCLEOTIDE SEQUENCE [LARGE SCALE GENOMIC DNA]</scope>
    <source>
        <strain evidence="6 7">KACC 19175</strain>
    </source>
</reference>